<dbReference type="PANTHER" id="PTHR13018">
    <property type="entry name" value="PROBABLE MEMBRANE PROTEIN DUF221-RELATED"/>
    <property type="match status" value="1"/>
</dbReference>
<feature type="transmembrane region" description="Helical" evidence="8">
    <location>
        <begin position="603"/>
        <end position="622"/>
    </location>
</feature>
<evidence type="ECO:0000259" key="12">
    <source>
        <dbReference type="Pfam" id="PF13967"/>
    </source>
</evidence>
<feature type="compositionally biased region" description="Polar residues" evidence="7">
    <location>
        <begin position="336"/>
        <end position="352"/>
    </location>
</feature>
<evidence type="ECO:0000259" key="13">
    <source>
        <dbReference type="Pfam" id="PF14703"/>
    </source>
</evidence>
<evidence type="ECO:0000256" key="9">
    <source>
        <dbReference type="SAM" id="SignalP"/>
    </source>
</evidence>
<evidence type="ECO:0000259" key="10">
    <source>
        <dbReference type="Pfam" id="PF02714"/>
    </source>
</evidence>
<feature type="domain" description="CSC1/OSCA1-like N-terminal transmembrane" evidence="12">
    <location>
        <begin position="663"/>
        <end position="811"/>
    </location>
</feature>
<evidence type="ECO:0000256" key="3">
    <source>
        <dbReference type="ARBA" id="ARBA00022448"/>
    </source>
</evidence>
<feature type="transmembrane region" description="Helical" evidence="8">
    <location>
        <begin position="663"/>
        <end position="685"/>
    </location>
</feature>
<feature type="domain" description="10TM putative phosphate transporter extracellular tail" evidence="11">
    <location>
        <begin position="1398"/>
        <end position="1488"/>
    </location>
</feature>
<evidence type="ECO:0000313" key="14">
    <source>
        <dbReference type="EMBL" id="KAJ3571710.1"/>
    </source>
</evidence>
<dbReference type="GO" id="GO:0005886">
    <property type="term" value="C:plasma membrane"/>
    <property type="evidence" value="ECO:0007669"/>
    <property type="project" value="TreeGrafter"/>
</dbReference>
<sequence>MFGSRALVALVGWTATAVATEVVFVTDLSIFTVLAPCAQAAVSGVIDYETVSHCPSGASALQSCICSKNNGGNLESISSAISDSIDYSFKTNIWGTCGSTATDDQASASTVLAGYCNQDAITPFPEPSHTVSDYIVDLSAYNNLAPCAKSGLGGVVLGMTWDRCQEDASLLATCACEKNDNSAWASSQIDASVKYWCDSHTRDIASAQAVFSGYCGLVDGTSSFPETTDPPGDIDYYITALPEYKALASCAQSAVSYNVLAQTQSLCPSGPKALASCLCLRSEMTGTISSLITSDARYYCDSTASDDISSALDVWDVYCSAAKGLATPAGVTETVADNSSAAQTETRSNGAQETGSSSSENGGGSNGSSNSNADNTTTTTNDATMSNTGVIAGAVVGAVGGTALIALIAFLLYRRSKKAQQAKAAAPIVSETGKPELDSTSVTQPPTGSPSPSMMKGAMGDVSPVSAVSSPYAPPPMPELHNQPPPTPELQGRERERTAYEAYSQQVYEASGQSRHIVSEAHGQPMSELQGMGFQSGPVPQASTKIIYGPRDIAMSESGQKEIRWHSFNSVVPLTNSDMSYSDTQSRDTAPVKPLNEDQESSAFTRLCSHVSLFLLTASDYLDAIDLDIVATINAQPSRYPEAPRDNLIVMDSELEGSASLEAVVSALIPTLIVGLAITGAFFLVRRRFPMLYTPRTFLGTIPEEDRTPSVGYGLDWLHNMRKLPDKFLLHHESMDAYLYLRFLRTIIFICVVGCVLTWPILMPVNATGGGSSTELDRITISNVNKADHLYVHAVMAWVFLGFVMFTITRERLRLVGLRQAWTLSIPNSKRLSSRIVLILSATEDAFQQNVLNESLSSGIVRIWPITKPDTLKELQTLVSERDDLVEKLESAEALLIHKASSLGAHEGFDGKTRYMLRYSDIPDLVKMGMRLRSRSKNFLFGSYFGLSRGEKVDTVQSLRDMVKEKVELIREVRRSHYNQGPHGTAAVFVEFKTQAEAQQAFEKIVSPNTLTLTPKYLGVKPSEIIWDNLNIPPLRRVSQQGVALAMVVSAIIFWSVPSGLVGIVSNVSYLAENFESLGFLNDLPGPLNGLLTGLVPPLLTNYVTKDVPVLFRSIFTSYGGPLSTVNELNVQRWGHVFQVTQVFFVTAVFSGAATVASQLAENLRNPTAIPALLATQLPKSSNFYLTYFVVQAITCAADSLLNYSDLLNYLSLEYLVDETPRQKFKRNTTMKDIAWGQVFPKFTNFVVIAIAYSCIAPLVLGFAAAGLSLYYLSYRYNLFYVMKPKTDTQGQAYTLALRHLIVGVYIAELALIGICGLHKAKGPSTIIGLLFILTIVYNVAINRYISRLEGHLTGDVTSFKARDEESMPLLSAVEEGQGTFISSSNAKHGTQTEASKPSVFAPYGFLDSWVREGRAVTMEDHEVPKYTDEELTWAYLHPALTSPTPVIWMPRDLVGASKAEVRETEECGLRASDEGAWLDESRIVRWDVPGYETLPVWKKVVPY</sequence>
<evidence type="ECO:0000256" key="8">
    <source>
        <dbReference type="SAM" id="Phobius"/>
    </source>
</evidence>
<feature type="chain" id="PRO_5040867886" description="CSC1/OSCA1-like 7TM region domain-containing protein" evidence="9">
    <location>
        <begin position="20"/>
        <end position="1504"/>
    </location>
</feature>
<dbReference type="Pfam" id="PF02714">
    <property type="entry name" value="RSN1_7TM"/>
    <property type="match status" value="1"/>
</dbReference>
<keyword evidence="4 8" id="KW-0812">Transmembrane</keyword>
<feature type="transmembrane region" description="Helical" evidence="8">
    <location>
        <begin position="1043"/>
        <end position="1065"/>
    </location>
</feature>
<feature type="transmembrane region" description="Helical" evidence="8">
    <location>
        <begin position="1327"/>
        <end position="1346"/>
    </location>
</feature>
<dbReference type="VEuPathDB" id="FungiDB:F4678DRAFT_426651"/>
<comment type="similarity">
    <text evidence="2">Belongs to the CSC1 (TC 1.A.17) family.</text>
</comment>
<feature type="domain" description="CSC1/OSCA1-like 7TM region" evidence="10">
    <location>
        <begin position="1043"/>
        <end position="1315"/>
    </location>
</feature>
<accession>A0A9W8NEQ5</accession>
<feature type="transmembrane region" description="Helical" evidence="8">
    <location>
        <begin position="1294"/>
        <end position="1315"/>
    </location>
</feature>
<dbReference type="InterPro" id="IPR022257">
    <property type="entry name" value="PHM7_ext"/>
</dbReference>
<feature type="region of interest" description="Disordered" evidence="7">
    <location>
        <begin position="576"/>
        <end position="597"/>
    </location>
</feature>
<evidence type="ECO:0000256" key="1">
    <source>
        <dbReference type="ARBA" id="ARBA00004141"/>
    </source>
</evidence>
<feature type="region of interest" description="Disordered" evidence="7">
    <location>
        <begin position="336"/>
        <end position="384"/>
    </location>
</feature>
<feature type="compositionally biased region" description="Low complexity" evidence="7">
    <location>
        <begin position="462"/>
        <end position="471"/>
    </location>
</feature>
<keyword evidence="3" id="KW-0813">Transport</keyword>
<evidence type="ECO:0000313" key="15">
    <source>
        <dbReference type="Proteomes" id="UP001148614"/>
    </source>
</evidence>
<evidence type="ECO:0000256" key="7">
    <source>
        <dbReference type="SAM" id="MobiDB-lite"/>
    </source>
</evidence>
<dbReference type="EMBL" id="JANPWZ010000821">
    <property type="protein sequence ID" value="KAJ3571710.1"/>
    <property type="molecule type" value="Genomic_DNA"/>
</dbReference>
<dbReference type="VEuPathDB" id="FungiDB:F4678DRAFT_477878"/>
<evidence type="ECO:0000256" key="2">
    <source>
        <dbReference type="ARBA" id="ARBA00007779"/>
    </source>
</evidence>
<feature type="transmembrane region" description="Helical" evidence="8">
    <location>
        <begin position="743"/>
        <end position="762"/>
    </location>
</feature>
<feature type="region of interest" description="Disordered" evidence="7">
    <location>
        <begin position="425"/>
        <end position="494"/>
    </location>
</feature>
<name>A0A9W8NEQ5_9PEZI</name>
<feature type="transmembrane region" description="Helical" evidence="8">
    <location>
        <begin position="790"/>
        <end position="809"/>
    </location>
</feature>
<feature type="compositionally biased region" description="Polar residues" evidence="7">
    <location>
        <begin position="438"/>
        <end position="452"/>
    </location>
</feature>
<dbReference type="InterPro" id="IPR045122">
    <property type="entry name" value="Csc1-like"/>
</dbReference>
<dbReference type="GO" id="GO:0005227">
    <property type="term" value="F:calcium-activated cation channel activity"/>
    <property type="evidence" value="ECO:0007669"/>
    <property type="project" value="InterPro"/>
</dbReference>
<organism evidence="14 15">
    <name type="scientific">Xylaria arbuscula</name>
    <dbReference type="NCBI Taxonomy" id="114810"/>
    <lineage>
        <taxon>Eukaryota</taxon>
        <taxon>Fungi</taxon>
        <taxon>Dikarya</taxon>
        <taxon>Ascomycota</taxon>
        <taxon>Pezizomycotina</taxon>
        <taxon>Sordariomycetes</taxon>
        <taxon>Xylariomycetidae</taxon>
        <taxon>Xylariales</taxon>
        <taxon>Xylariaceae</taxon>
        <taxon>Xylaria</taxon>
    </lineage>
</organism>
<feature type="transmembrane region" description="Helical" evidence="8">
    <location>
        <begin position="1246"/>
        <end position="1273"/>
    </location>
</feature>
<evidence type="ECO:0000256" key="4">
    <source>
        <dbReference type="ARBA" id="ARBA00022692"/>
    </source>
</evidence>
<evidence type="ECO:0000256" key="5">
    <source>
        <dbReference type="ARBA" id="ARBA00022989"/>
    </source>
</evidence>
<dbReference type="Pfam" id="PF14703">
    <property type="entry name" value="PHM7_cyt"/>
    <property type="match status" value="1"/>
</dbReference>
<proteinExistence type="inferred from homology"/>
<keyword evidence="6 8" id="KW-0472">Membrane</keyword>
<evidence type="ECO:0008006" key="16">
    <source>
        <dbReference type="Google" id="ProtNLM"/>
    </source>
</evidence>
<feature type="domain" description="CSC1/OSCA1-like cytosolic" evidence="13">
    <location>
        <begin position="872"/>
        <end position="1029"/>
    </location>
</feature>
<dbReference type="Pfam" id="PF13967">
    <property type="entry name" value="RSN1_TM"/>
    <property type="match status" value="1"/>
</dbReference>
<gene>
    <name evidence="14" type="ORF">NPX13_g5284</name>
</gene>
<feature type="transmembrane region" description="Helical" evidence="8">
    <location>
        <begin position="1143"/>
        <end position="1161"/>
    </location>
</feature>
<evidence type="ECO:0000256" key="6">
    <source>
        <dbReference type="ARBA" id="ARBA00023136"/>
    </source>
</evidence>
<reference evidence="14" key="1">
    <citation type="submission" date="2022-07" db="EMBL/GenBank/DDBJ databases">
        <title>Genome Sequence of Xylaria arbuscula.</title>
        <authorList>
            <person name="Buettner E."/>
        </authorList>
    </citation>
    <scope>NUCLEOTIDE SEQUENCE</scope>
    <source>
        <strain evidence="14">VT107</strain>
    </source>
</reference>
<dbReference type="InterPro" id="IPR027815">
    <property type="entry name" value="CSC1/OSCA1-like_cyt"/>
</dbReference>
<dbReference type="PANTHER" id="PTHR13018:SF26">
    <property type="entry name" value="DOMAIN PROTEIN, PUTATIVE (AFU_ORTHOLOGUE AFUA_5G10920)-RELATED"/>
    <property type="match status" value="1"/>
</dbReference>
<comment type="caution">
    <text evidence="14">The sequence shown here is derived from an EMBL/GenBank/DDBJ whole genome shotgun (WGS) entry which is preliminary data.</text>
</comment>
<feature type="compositionally biased region" description="Low complexity" evidence="7">
    <location>
        <begin position="367"/>
        <end position="384"/>
    </location>
</feature>
<dbReference type="InterPro" id="IPR032880">
    <property type="entry name" value="CSC1/OSCA1-like_N"/>
</dbReference>
<dbReference type="Pfam" id="PF12621">
    <property type="entry name" value="PHM7_ext"/>
    <property type="match status" value="1"/>
</dbReference>
<feature type="compositionally biased region" description="Polar residues" evidence="7">
    <location>
        <begin position="576"/>
        <end position="588"/>
    </location>
</feature>
<feature type="transmembrane region" description="Helical" evidence="8">
    <location>
        <begin position="390"/>
        <end position="413"/>
    </location>
</feature>
<protein>
    <recommendedName>
        <fullName evidence="16">CSC1/OSCA1-like 7TM region domain-containing protein</fullName>
    </recommendedName>
</protein>
<evidence type="ECO:0000259" key="11">
    <source>
        <dbReference type="Pfam" id="PF12621"/>
    </source>
</evidence>
<feature type="compositionally biased region" description="Pro residues" evidence="7">
    <location>
        <begin position="472"/>
        <end position="488"/>
    </location>
</feature>
<keyword evidence="9" id="KW-0732">Signal</keyword>
<keyword evidence="5 8" id="KW-1133">Transmembrane helix</keyword>
<feature type="signal peptide" evidence="9">
    <location>
        <begin position="1"/>
        <end position="19"/>
    </location>
</feature>
<dbReference type="InterPro" id="IPR003864">
    <property type="entry name" value="CSC1/OSCA1-like_7TM"/>
</dbReference>
<comment type="subcellular location">
    <subcellularLocation>
        <location evidence="1">Membrane</location>
        <topology evidence="1">Multi-pass membrane protein</topology>
    </subcellularLocation>
</comment>
<feature type="transmembrane region" description="Helical" evidence="8">
    <location>
        <begin position="1182"/>
        <end position="1202"/>
    </location>
</feature>
<keyword evidence="15" id="KW-1185">Reference proteome</keyword>
<dbReference type="Proteomes" id="UP001148614">
    <property type="component" value="Unassembled WGS sequence"/>
</dbReference>